<evidence type="ECO:0000256" key="10">
    <source>
        <dbReference type="RuleBase" id="RU003983"/>
    </source>
</evidence>
<dbReference type="InterPro" id="IPR001915">
    <property type="entry name" value="Peptidase_M48"/>
</dbReference>
<evidence type="ECO:0000256" key="2">
    <source>
        <dbReference type="ARBA" id="ARBA00022670"/>
    </source>
</evidence>
<protein>
    <recommendedName>
        <fullName evidence="11">Peptidase M48 domain-containing protein</fullName>
    </recommendedName>
</protein>
<keyword evidence="1" id="KW-1003">Cell membrane</keyword>
<dbReference type="EMBL" id="NEXM01000019">
    <property type="protein sequence ID" value="PSN99135.1"/>
    <property type="molecule type" value="Genomic_DNA"/>
</dbReference>
<feature type="domain" description="Peptidase M48" evidence="11">
    <location>
        <begin position="43"/>
        <end position="143"/>
    </location>
</feature>
<keyword evidence="3" id="KW-0812">Transmembrane</keyword>
<reference evidence="12 13" key="1">
    <citation type="submission" date="2017-04" db="EMBL/GenBank/DDBJ databases">
        <title>Novel microbial lineages endemic to geothermal iron-oxide mats fill important gaps in the evolutionary history of Archaea.</title>
        <authorList>
            <person name="Jay Z.J."/>
            <person name="Beam J.P."/>
            <person name="Dlakic M."/>
            <person name="Rusch D.B."/>
            <person name="Kozubal M.A."/>
            <person name="Inskeep W.P."/>
        </authorList>
    </citation>
    <scope>NUCLEOTIDE SEQUENCE [LARGE SCALE GENOMIC DNA]</scope>
    <source>
        <strain evidence="12">ECH_B_SAG-F08</strain>
    </source>
</reference>
<keyword evidence="2 10" id="KW-0645">Protease</keyword>
<dbReference type="GO" id="GO:0004222">
    <property type="term" value="F:metalloendopeptidase activity"/>
    <property type="evidence" value="ECO:0007669"/>
    <property type="project" value="InterPro"/>
</dbReference>
<comment type="cofactor">
    <cofactor evidence="10">
        <name>Zn(2+)</name>
        <dbReference type="ChEBI" id="CHEBI:29105"/>
    </cofactor>
    <text evidence="10">Binds 1 zinc ion per subunit.</text>
</comment>
<dbReference type="PANTHER" id="PTHR43221:SF2">
    <property type="entry name" value="PROTEASE HTPX HOMOLOG"/>
    <property type="match status" value="1"/>
</dbReference>
<organism evidence="12 13">
    <name type="scientific">Candidatus Marsarchaeota G2 archaeon ECH_B_SAG-F08</name>
    <dbReference type="NCBI Taxonomy" id="1978165"/>
    <lineage>
        <taxon>Archaea</taxon>
        <taxon>Candidatus Marsarchaeota</taxon>
        <taxon>Candidatus Marsarchaeota group 2</taxon>
    </lineage>
</organism>
<evidence type="ECO:0000259" key="11">
    <source>
        <dbReference type="Pfam" id="PF01435"/>
    </source>
</evidence>
<evidence type="ECO:0000256" key="4">
    <source>
        <dbReference type="ARBA" id="ARBA00022723"/>
    </source>
</evidence>
<evidence type="ECO:0000256" key="1">
    <source>
        <dbReference type="ARBA" id="ARBA00022475"/>
    </source>
</evidence>
<dbReference type="InterPro" id="IPR050083">
    <property type="entry name" value="HtpX_protease"/>
</dbReference>
<evidence type="ECO:0000256" key="5">
    <source>
        <dbReference type="ARBA" id="ARBA00022801"/>
    </source>
</evidence>
<comment type="similarity">
    <text evidence="10">Belongs to the peptidase M48 family.</text>
</comment>
<accession>A0A2R6BKJ4</accession>
<dbReference type="PANTHER" id="PTHR43221">
    <property type="entry name" value="PROTEASE HTPX"/>
    <property type="match status" value="1"/>
</dbReference>
<keyword evidence="7" id="KW-1133">Transmembrane helix</keyword>
<gene>
    <name evidence="12" type="ORF">B9Q11_01220</name>
</gene>
<evidence type="ECO:0000256" key="9">
    <source>
        <dbReference type="ARBA" id="ARBA00023136"/>
    </source>
</evidence>
<keyword evidence="8 10" id="KW-0482">Metalloprotease</keyword>
<evidence type="ECO:0000256" key="7">
    <source>
        <dbReference type="ARBA" id="ARBA00022989"/>
    </source>
</evidence>
<evidence type="ECO:0000256" key="3">
    <source>
        <dbReference type="ARBA" id="ARBA00022692"/>
    </source>
</evidence>
<proteinExistence type="inferred from homology"/>
<evidence type="ECO:0000256" key="6">
    <source>
        <dbReference type="ARBA" id="ARBA00022833"/>
    </source>
</evidence>
<dbReference type="GO" id="GO:0006508">
    <property type="term" value="P:proteolysis"/>
    <property type="evidence" value="ECO:0007669"/>
    <property type="project" value="UniProtKB-KW"/>
</dbReference>
<evidence type="ECO:0000313" key="12">
    <source>
        <dbReference type="EMBL" id="PSN99135.1"/>
    </source>
</evidence>
<keyword evidence="6 10" id="KW-0862">Zinc</keyword>
<sequence length="149" mass="17468">MDRLKHDSSGLNLARTHRHRFRPCTRFYASYNWLGDHSDRVFVSVFVLWFNRLRESFADYHALELLKKEGVNLATALAKIQVYMRNVRLDPFRGMVVTIPPQKIKSANPEELLREWLREKPSALSDILATHPHPAKRIKMIMEHTGVTF</sequence>
<dbReference type="Proteomes" id="UP000240381">
    <property type="component" value="Unassembled WGS sequence"/>
</dbReference>
<name>A0A2R6BKJ4_9ARCH</name>
<keyword evidence="5 10" id="KW-0378">Hydrolase</keyword>
<comment type="caution">
    <text evidence="12">The sequence shown here is derived from an EMBL/GenBank/DDBJ whole genome shotgun (WGS) entry which is preliminary data.</text>
</comment>
<dbReference type="Pfam" id="PF01435">
    <property type="entry name" value="Peptidase_M48"/>
    <property type="match status" value="1"/>
</dbReference>
<keyword evidence="9" id="KW-0472">Membrane</keyword>
<evidence type="ECO:0000313" key="13">
    <source>
        <dbReference type="Proteomes" id="UP000240381"/>
    </source>
</evidence>
<keyword evidence="4" id="KW-0479">Metal-binding</keyword>
<dbReference type="AlphaFoldDB" id="A0A2R6BKJ4"/>
<dbReference type="GO" id="GO:0046872">
    <property type="term" value="F:metal ion binding"/>
    <property type="evidence" value="ECO:0007669"/>
    <property type="project" value="UniProtKB-KW"/>
</dbReference>
<evidence type="ECO:0000256" key="8">
    <source>
        <dbReference type="ARBA" id="ARBA00023049"/>
    </source>
</evidence>